<dbReference type="PANTHER" id="PTHR13151:SF2">
    <property type="entry name" value="COREPRESSOR INTERACTING WITH RBPJ 1"/>
    <property type="match status" value="1"/>
</dbReference>
<keyword evidence="3" id="KW-1185">Reference proteome</keyword>
<evidence type="ECO:0008006" key="4">
    <source>
        <dbReference type="Google" id="ProtNLM"/>
    </source>
</evidence>
<accession>A0AAN5D1Z1</accession>
<evidence type="ECO:0000313" key="3">
    <source>
        <dbReference type="Proteomes" id="UP001328107"/>
    </source>
</evidence>
<dbReference type="Proteomes" id="UP001328107">
    <property type="component" value="Unassembled WGS sequence"/>
</dbReference>
<gene>
    <name evidence="2" type="ORF">PMAYCL1PPCAC_24339</name>
</gene>
<feature type="compositionally biased region" description="Basic and acidic residues" evidence="1">
    <location>
        <begin position="237"/>
        <end position="251"/>
    </location>
</feature>
<proteinExistence type="predicted"/>
<feature type="region of interest" description="Disordered" evidence="1">
    <location>
        <begin position="116"/>
        <end position="135"/>
    </location>
</feature>
<protein>
    <recommendedName>
        <fullName evidence="4">Cir-1</fullName>
    </recommendedName>
</protein>
<reference evidence="3" key="1">
    <citation type="submission" date="2022-10" db="EMBL/GenBank/DDBJ databases">
        <title>Genome assembly of Pristionchus species.</title>
        <authorList>
            <person name="Yoshida K."/>
            <person name="Sommer R.J."/>
        </authorList>
    </citation>
    <scope>NUCLEOTIDE SEQUENCE [LARGE SCALE GENOMIC DNA]</scope>
    <source>
        <strain evidence="3">RS5460</strain>
    </source>
</reference>
<organism evidence="2 3">
    <name type="scientific">Pristionchus mayeri</name>
    <dbReference type="NCBI Taxonomy" id="1317129"/>
    <lineage>
        <taxon>Eukaryota</taxon>
        <taxon>Metazoa</taxon>
        <taxon>Ecdysozoa</taxon>
        <taxon>Nematoda</taxon>
        <taxon>Chromadorea</taxon>
        <taxon>Rhabditida</taxon>
        <taxon>Rhabditina</taxon>
        <taxon>Diplogasteromorpha</taxon>
        <taxon>Diplogasteroidea</taxon>
        <taxon>Neodiplogasteridae</taxon>
        <taxon>Pristionchus</taxon>
    </lineage>
</organism>
<feature type="compositionally biased region" description="Basic residues" evidence="1">
    <location>
        <begin position="210"/>
        <end position="236"/>
    </location>
</feature>
<feature type="compositionally biased region" description="Basic and acidic residues" evidence="1">
    <location>
        <begin position="270"/>
        <end position="301"/>
    </location>
</feature>
<evidence type="ECO:0000256" key="1">
    <source>
        <dbReference type="SAM" id="MobiDB-lite"/>
    </source>
</evidence>
<comment type="caution">
    <text evidence="2">The sequence shown here is derived from an EMBL/GenBank/DDBJ whole genome shotgun (WGS) entry which is preliminary data.</text>
</comment>
<dbReference type="PANTHER" id="PTHR13151">
    <property type="entry name" value="CBF1 INTERACTING COREPRESSOR CIR"/>
    <property type="match status" value="1"/>
</dbReference>
<evidence type="ECO:0000313" key="2">
    <source>
        <dbReference type="EMBL" id="GMR54144.1"/>
    </source>
</evidence>
<name>A0AAN5D1Z1_9BILA</name>
<dbReference type="AlphaFoldDB" id="A0AAN5D1Z1"/>
<dbReference type="EMBL" id="BTRK01000005">
    <property type="protein sequence ID" value="GMR54144.1"/>
    <property type="molecule type" value="Genomic_DNA"/>
</dbReference>
<sequence>MGLSFMCEAPAGMHKREEEKPEPKFEWQRKYNASRESWAQNNEAIVDHPFGIAVRNVRCVRCHNWGHVNTDSECPLYGKSGNYEEEGYANNPSDLVKELRKAEKAGKTVDKNEYRGRKKKVEEGEEEEWVPADSGTLAEKMREEHGMKLKANMLSSAKEYEQLEQMGNAVKDKQDKTKSMLDFFNSLSKKEQEKVMRKTLGMTKEEKDSKKKSKKDKKKKKKEEKKMKKQLKKMKVKKEEPSSDLENEKEKNGRRRRDSSVSPPPKRSRRDSDAVEKRGIKEEPLSSDEERNGERRKESPVRKRRTTRSPRSSPVRSPVRRRRGTPSPARSPIRRRRESPVGEKRRDE</sequence>
<feature type="region of interest" description="Disordered" evidence="1">
    <location>
        <begin position="181"/>
        <end position="348"/>
    </location>
</feature>
<feature type="compositionally biased region" description="Basic and acidic residues" evidence="1">
    <location>
        <begin position="338"/>
        <end position="348"/>
    </location>
</feature>
<dbReference type="InterPro" id="IPR040014">
    <property type="entry name" value="CIR1"/>
</dbReference>
<dbReference type="GO" id="GO:0003714">
    <property type="term" value="F:transcription corepressor activity"/>
    <property type="evidence" value="ECO:0007669"/>
    <property type="project" value="InterPro"/>
</dbReference>
<dbReference type="GO" id="GO:0005634">
    <property type="term" value="C:nucleus"/>
    <property type="evidence" value="ECO:0007669"/>
    <property type="project" value="TreeGrafter"/>
</dbReference>